<evidence type="ECO:0000313" key="2">
    <source>
        <dbReference type="Proteomes" id="UP000258522"/>
    </source>
</evidence>
<organism evidence="1 2">
    <name type="scientific">Mycobacterium uberis</name>
    <dbReference type="NCBI Taxonomy" id="2162698"/>
    <lineage>
        <taxon>Bacteria</taxon>
        <taxon>Bacillati</taxon>
        <taxon>Actinomycetota</taxon>
        <taxon>Actinomycetes</taxon>
        <taxon>Mycobacteriales</taxon>
        <taxon>Mycobacteriaceae</taxon>
        <taxon>Mycobacterium</taxon>
    </lineage>
</organism>
<accession>A0A3E1HHM1</accession>
<dbReference type="AlphaFoldDB" id="A0A3E1HHM1"/>
<reference evidence="1 2" key="1">
    <citation type="submission" date="2018-07" db="EMBL/GenBank/DDBJ databases">
        <title>Whole genome sequence of Mycobacterium uberis.</title>
        <authorList>
            <person name="Benjak A."/>
        </authorList>
    </citation>
    <scope>NUCLEOTIDE SEQUENCE [LARGE SCALE GENOMIC DNA]</scope>
    <source>
        <strain evidence="1 2">Jura</strain>
    </source>
</reference>
<dbReference type="EMBL" id="QAYL01000008">
    <property type="protein sequence ID" value="RFD25942.1"/>
    <property type="molecule type" value="Genomic_DNA"/>
</dbReference>
<dbReference type="Proteomes" id="UP000258522">
    <property type="component" value="Unassembled WGS sequence"/>
</dbReference>
<sequence length="70" mass="7927">MLAKLQCRQNAGTDRSVKTRYLLFSYAADINNVLDVINAADRNIPNIYACWQKTANFRDWAMPGLYTGLA</sequence>
<gene>
    <name evidence="1" type="ORF">MUBE_06940</name>
</gene>
<keyword evidence="2" id="KW-1185">Reference proteome</keyword>
<comment type="caution">
    <text evidence="1">The sequence shown here is derived from an EMBL/GenBank/DDBJ whole genome shotgun (WGS) entry which is preliminary data.</text>
</comment>
<name>A0A3E1HHM1_9MYCO</name>
<proteinExistence type="predicted"/>
<protein>
    <submittedName>
        <fullName evidence="1">Uncharacterized protein</fullName>
    </submittedName>
</protein>
<evidence type="ECO:0000313" key="1">
    <source>
        <dbReference type="EMBL" id="RFD25942.1"/>
    </source>
</evidence>